<keyword evidence="4" id="KW-1185">Reference proteome</keyword>
<name>A0A316AFW1_9BACT</name>
<dbReference type="InterPro" id="IPR051910">
    <property type="entry name" value="ComF/GntX_DNA_util-trans"/>
</dbReference>
<dbReference type="Proteomes" id="UP000245880">
    <property type="component" value="Unassembled WGS sequence"/>
</dbReference>
<feature type="domain" description="Phosphoribosyltransferase" evidence="2">
    <location>
        <begin position="183"/>
        <end position="226"/>
    </location>
</feature>
<evidence type="ECO:0000313" key="3">
    <source>
        <dbReference type="EMBL" id="PWJ56593.1"/>
    </source>
</evidence>
<sequence length="230" mass="25805">MKWQVIWSDFVDLLFPRCCEACDTDLVGNEQLLCTSCRVSLPRVGPDSLYADQAANRFVHLPAVGSVQAFLLFAKRGKVQRLLHALKYRGARDLGLEVGRWFGHEMSAQENFPSVQLIVSVPLHDRKRRRRGYNQSDLLAEGISLATGIPWSGGLLKRTKYTETQTGKDKWARRENVRGVFEVAKRLDFEELMLVDDVLTTGATLEACVEVLVSAGAKVIHIRTLALAQH</sequence>
<gene>
    <name evidence="3" type="ORF">CLV98_11187</name>
</gene>
<reference evidence="3 4" key="1">
    <citation type="submission" date="2018-03" db="EMBL/GenBank/DDBJ databases">
        <title>Genomic Encyclopedia of Archaeal and Bacterial Type Strains, Phase II (KMG-II): from individual species to whole genera.</title>
        <authorList>
            <person name="Goeker M."/>
        </authorList>
    </citation>
    <scope>NUCLEOTIDE SEQUENCE [LARGE SCALE GENOMIC DNA]</scope>
    <source>
        <strain evidence="3 4">DSM 100346</strain>
    </source>
</reference>
<dbReference type="InterPro" id="IPR000836">
    <property type="entry name" value="PRTase_dom"/>
</dbReference>
<evidence type="ECO:0000259" key="2">
    <source>
        <dbReference type="Pfam" id="PF00156"/>
    </source>
</evidence>
<dbReference type="EMBL" id="QGDT01000011">
    <property type="protein sequence ID" value="PWJ56593.1"/>
    <property type="molecule type" value="Genomic_DNA"/>
</dbReference>
<dbReference type="RefSeq" id="WP_109676518.1">
    <property type="nucleotide sequence ID" value="NZ_QGDT01000011.1"/>
</dbReference>
<comment type="caution">
    <text evidence="3">The sequence shown here is derived from an EMBL/GenBank/DDBJ whole genome shotgun (WGS) entry which is preliminary data.</text>
</comment>
<dbReference type="OrthoDB" id="9779910at2"/>
<evidence type="ECO:0000313" key="4">
    <source>
        <dbReference type="Proteomes" id="UP000245880"/>
    </source>
</evidence>
<dbReference type="Gene3D" id="3.40.50.2020">
    <property type="match status" value="1"/>
</dbReference>
<organism evidence="3 4">
    <name type="scientific">Dyadobacter jejuensis</name>
    <dbReference type="NCBI Taxonomy" id="1082580"/>
    <lineage>
        <taxon>Bacteria</taxon>
        <taxon>Pseudomonadati</taxon>
        <taxon>Bacteroidota</taxon>
        <taxon>Cytophagia</taxon>
        <taxon>Cytophagales</taxon>
        <taxon>Spirosomataceae</taxon>
        <taxon>Dyadobacter</taxon>
    </lineage>
</organism>
<accession>A0A316AFW1</accession>
<dbReference type="AlphaFoldDB" id="A0A316AFW1"/>
<dbReference type="Pfam" id="PF00156">
    <property type="entry name" value="Pribosyltran"/>
    <property type="match status" value="1"/>
</dbReference>
<proteinExistence type="inferred from homology"/>
<protein>
    <submittedName>
        <fullName evidence="3">ComF family protein</fullName>
    </submittedName>
</protein>
<dbReference type="SUPFAM" id="SSF53271">
    <property type="entry name" value="PRTase-like"/>
    <property type="match status" value="1"/>
</dbReference>
<dbReference type="PANTHER" id="PTHR47505:SF1">
    <property type="entry name" value="DNA UTILIZATION PROTEIN YHGH"/>
    <property type="match status" value="1"/>
</dbReference>
<dbReference type="InterPro" id="IPR029057">
    <property type="entry name" value="PRTase-like"/>
</dbReference>
<comment type="similarity">
    <text evidence="1">Belongs to the ComF/GntX family.</text>
</comment>
<evidence type="ECO:0000256" key="1">
    <source>
        <dbReference type="ARBA" id="ARBA00008007"/>
    </source>
</evidence>
<dbReference type="CDD" id="cd06223">
    <property type="entry name" value="PRTases_typeI"/>
    <property type="match status" value="1"/>
</dbReference>
<dbReference type="PANTHER" id="PTHR47505">
    <property type="entry name" value="DNA UTILIZATION PROTEIN YHGH"/>
    <property type="match status" value="1"/>
</dbReference>